<protein>
    <recommendedName>
        <fullName evidence="4">Serine/threonine protein kinase</fullName>
    </recommendedName>
</protein>
<evidence type="ECO:0000313" key="3">
    <source>
        <dbReference type="Proteomes" id="UP000534286"/>
    </source>
</evidence>
<dbReference type="AlphaFoldDB" id="A0A7W7RXS0"/>
<keyword evidence="3" id="KW-1185">Reference proteome</keyword>
<keyword evidence="1" id="KW-0732">Signal</keyword>
<evidence type="ECO:0000256" key="1">
    <source>
        <dbReference type="SAM" id="SignalP"/>
    </source>
</evidence>
<accession>A0A7W7RXS0</accession>
<organism evidence="2 3">
    <name type="scientific">Streptosporangium album</name>
    <dbReference type="NCBI Taxonomy" id="47479"/>
    <lineage>
        <taxon>Bacteria</taxon>
        <taxon>Bacillati</taxon>
        <taxon>Actinomycetota</taxon>
        <taxon>Actinomycetes</taxon>
        <taxon>Streptosporangiales</taxon>
        <taxon>Streptosporangiaceae</taxon>
        <taxon>Streptosporangium</taxon>
    </lineage>
</organism>
<dbReference type="Proteomes" id="UP000534286">
    <property type="component" value="Unassembled WGS sequence"/>
</dbReference>
<dbReference type="RefSeq" id="WP_184755494.1">
    <property type="nucleotide sequence ID" value="NZ_BAABEK010000007.1"/>
</dbReference>
<gene>
    <name evidence="2" type="ORF">FHR32_003838</name>
</gene>
<evidence type="ECO:0000313" key="2">
    <source>
        <dbReference type="EMBL" id="MBB4939533.1"/>
    </source>
</evidence>
<evidence type="ECO:0008006" key="4">
    <source>
        <dbReference type="Google" id="ProtNLM"/>
    </source>
</evidence>
<proteinExistence type="predicted"/>
<feature type="chain" id="PRO_5030584501" description="Serine/threonine protein kinase" evidence="1">
    <location>
        <begin position="31"/>
        <end position="137"/>
    </location>
</feature>
<dbReference type="EMBL" id="JACHJU010000001">
    <property type="protein sequence ID" value="MBB4939533.1"/>
    <property type="molecule type" value="Genomic_DNA"/>
</dbReference>
<reference evidence="2 3" key="1">
    <citation type="submission" date="2020-08" db="EMBL/GenBank/DDBJ databases">
        <title>Sequencing the genomes of 1000 actinobacteria strains.</title>
        <authorList>
            <person name="Klenk H.-P."/>
        </authorList>
    </citation>
    <scope>NUCLEOTIDE SEQUENCE [LARGE SCALE GENOMIC DNA]</scope>
    <source>
        <strain evidence="2 3">DSM 43023</strain>
    </source>
</reference>
<feature type="signal peptide" evidence="1">
    <location>
        <begin position="1"/>
        <end position="30"/>
    </location>
</feature>
<comment type="caution">
    <text evidence="2">The sequence shown here is derived from an EMBL/GenBank/DDBJ whole genome shotgun (WGS) entry which is preliminary data.</text>
</comment>
<name>A0A7W7RXS0_9ACTN</name>
<sequence length="137" mass="14367">MHKLKRSTVVALGMAAALAASVVTSTPAMAASSPVEACGGGSYHVIDSHALGSYATVYLLYNGSTNCVVTWKKAPYAGNTKRVDANLTRSDLNYVKIDGGKFKYYAGPLKISAAGKCVQWGGGYDLLNWTSGWGHCG</sequence>